<dbReference type="InterPro" id="IPR027417">
    <property type="entry name" value="P-loop_NTPase"/>
</dbReference>
<evidence type="ECO:0000256" key="1">
    <source>
        <dbReference type="ARBA" id="ARBA00022448"/>
    </source>
</evidence>
<evidence type="ECO:0000313" key="5">
    <source>
        <dbReference type="EMBL" id="NIJ55786.1"/>
    </source>
</evidence>
<evidence type="ECO:0000256" key="2">
    <source>
        <dbReference type="ARBA" id="ARBA00022741"/>
    </source>
</evidence>
<evidence type="ECO:0000256" key="3">
    <source>
        <dbReference type="ARBA" id="ARBA00022840"/>
    </source>
</evidence>
<dbReference type="InterPro" id="IPR050093">
    <property type="entry name" value="ABC_SmlMolc_Importer"/>
</dbReference>
<organism evidence="5 6">
    <name type="scientific">Dyadobacter arcticus</name>
    <dbReference type="NCBI Taxonomy" id="1078754"/>
    <lineage>
        <taxon>Bacteria</taxon>
        <taxon>Pseudomonadati</taxon>
        <taxon>Bacteroidota</taxon>
        <taxon>Cytophagia</taxon>
        <taxon>Cytophagales</taxon>
        <taxon>Spirosomataceae</taxon>
        <taxon>Dyadobacter</taxon>
    </lineage>
</organism>
<protein>
    <submittedName>
        <fullName evidence="5">Molybdate transport system ATP-binding protein</fullName>
    </submittedName>
</protein>
<reference evidence="5 6" key="1">
    <citation type="submission" date="2020-03" db="EMBL/GenBank/DDBJ databases">
        <title>Genomic Encyclopedia of Type Strains, Phase IV (KMG-IV): sequencing the most valuable type-strain genomes for metagenomic binning, comparative biology and taxonomic classification.</title>
        <authorList>
            <person name="Goeker M."/>
        </authorList>
    </citation>
    <scope>NUCLEOTIDE SEQUENCE [LARGE SCALE GENOMIC DNA]</scope>
    <source>
        <strain evidence="5 6">DSM 102865</strain>
    </source>
</reference>
<dbReference type="InterPro" id="IPR003439">
    <property type="entry name" value="ABC_transporter-like_ATP-bd"/>
</dbReference>
<dbReference type="RefSeq" id="WP_167276167.1">
    <property type="nucleotide sequence ID" value="NZ_JAASQJ010000006.1"/>
</dbReference>
<dbReference type="PANTHER" id="PTHR42781">
    <property type="entry name" value="SPERMIDINE/PUTRESCINE IMPORT ATP-BINDING PROTEIN POTA"/>
    <property type="match status" value="1"/>
</dbReference>
<dbReference type="SUPFAM" id="SSF52540">
    <property type="entry name" value="P-loop containing nucleoside triphosphate hydrolases"/>
    <property type="match status" value="1"/>
</dbReference>
<dbReference type="GO" id="GO:0005524">
    <property type="term" value="F:ATP binding"/>
    <property type="evidence" value="ECO:0007669"/>
    <property type="project" value="UniProtKB-KW"/>
</dbReference>
<keyword evidence="3 5" id="KW-0067">ATP-binding</keyword>
<evidence type="ECO:0000313" key="6">
    <source>
        <dbReference type="Proteomes" id="UP001179181"/>
    </source>
</evidence>
<keyword evidence="2" id="KW-0547">Nucleotide-binding</keyword>
<dbReference type="Proteomes" id="UP001179181">
    <property type="component" value="Unassembled WGS sequence"/>
</dbReference>
<name>A0ABX0US32_9BACT</name>
<dbReference type="PANTHER" id="PTHR42781:SF4">
    <property type="entry name" value="SPERMIDINE_PUTRESCINE IMPORT ATP-BINDING PROTEIN POTA"/>
    <property type="match status" value="1"/>
</dbReference>
<evidence type="ECO:0000259" key="4">
    <source>
        <dbReference type="PROSITE" id="PS50893"/>
    </source>
</evidence>
<dbReference type="Gene3D" id="3.40.50.300">
    <property type="entry name" value="P-loop containing nucleotide triphosphate hydrolases"/>
    <property type="match status" value="1"/>
</dbReference>
<dbReference type="SMART" id="SM00382">
    <property type="entry name" value="AAA"/>
    <property type="match status" value="1"/>
</dbReference>
<dbReference type="InterPro" id="IPR017871">
    <property type="entry name" value="ABC_transporter-like_CS"/>
</dbReference>
<keyword evidence="6" id="KW-1185">Reference proteome</keyword>
<feature type="domain" description="ABC transporter" evidence="4">
    <location>
        <begin position="1"/>
        <end position="216"/>
    </location>
</feature>
<dbReference type="Pfam" id="PF00005">
    <property type="entry name" value="ABC_tran"/>
    <property type="match status" value="1"/>
</dbReference>
<sequence>MEVSFQLPKGHIMALTGPSGAGKTTLLKQIAGLINPETGRISFNSTTWFDSDLNVKLPTQQRNIGFVFQDYALFPNMTVRENLLFALSKGEDQGIVADLLKDTGLTQLSGRKPFQLSGGQQQRVALARALVLKPDLLLLDEPFAALDHIMRHQLQDLLLKFQQRYQFSVIIVTHDIGEIFRLAEQVAVMDNGKLVSFGTPYEVYLNKKTPSGHLIIHAEVLSCQKQNNILHVQALVENKIRELELPVEMEIQLLPGTHFTLQYGTDSPQIGIIKTH</sequence>
<dbReference type="InterPro" id="IPR003593">
    <property type="entry name" value="AAA+_ATPase"/>
</dbReference>
<dbReference type="PROSITE" id="PS00211">
    <property type="entry name" value="ABC_TRANSPORTER_1"/>
    <property type="match status" value="1"/>
</dbReference>
<dbReference type="PROSITE" id="PS50893">
    <property type="entry name" value="ABC_TRANSPORTER_2"/>
    <property type="match status" value="1"/>
</dbReference>
<gene>
    <name evidence="5" type="ORF">FHS68_004979</name>
</gene>
<proteinExistence type="predicted"/>
<dbReference type="EMBL" id="JAASQJ010000006">
    <property type="protein sequence ID" value="NIJ55786.1"/>
    <property type="molecule type" value="Genomic_DNA"/>
</dbReference>
<comment type="caution">
    <text evidence="5">The sequence shown here is derived from an EMBL/GenBank/DDBJ whole genome shotgun (WGS) entry which is preliminary data.</text>
</comment>
<keyword evidence="1" id="KW-0813">Transport</keyword>
<accession>A0ABX0US32</accession>